<accession>A0ABV9K5H5</accession>
<sequence length="375" mass="42571">MSSQLKIGDKIRFLNAEGGGRVLRIEGKIAYVEDQDGFEIPTPVSECVVVGEKAGFIPAYTPPVISSRNSKTADDTQNEKPVVESVGTEIVETPDDLIMPTYRSTVPMLRNDQLNVYLAFLPVDETKLGQEPYESYLINDSNYMLSFSYMSKDGDGWRLRAAGVLEANSKIFMDEFSSSELNDLEDVALSLLTFKQNERFELKPALTVEIRLDITRFFKLHAFQENVFFDEGAIVYPVVEKDKAFKSVIVTSDDLQEAMNAKVHLDSKRSKKPQAARRKKIDAPIEIDLHAHELLETTAGMEPKDILDYQINYFHKVLEEHKKDKGCKIVFIHGKGEGVLRKAIEKELKHKYKNYSFQDASFREYGFGATMVTIR</sequence>
<comment type="caution">
    <text evidence="2">The sequence shown here is derived from an EMBL/GenBank/DDBJ whole genome shotgun (WGS) entry which is preliminary data.</text>
</comment>
<name>A0ABV9K5H5_9PORP</name>
<dbReference type="Pfam" id="PF01713">
    <property type="entry name" value="Smr"/>
    <property type="match status" value="1"/>
</dbReference>
<dbReference type="Pfam" id="PF09640">
    <property type="entry name" value="DUF2027"/>
    <property type="match status" value="1"/>
</dbReference>
<keyword evidence="3" id="KW-1185">Reference proteome</keyword>
<dbReference type="PROSITE" id="PS50828">
    <property type="entry name" value="SMR"/>
    <property type="match status" value="1"/>
</dbReference>
<reference evidence="3" key="1">
    <citation type="journal article" date="2019" name="Int. J. Syst. Evol. Microbiol.">
        <title>The Global Catalogue of Microorganisms (GCM) 10K type strain sequencing project: providing services to taxonomists for standard genome sequencing and annotation.</title>
        <authorList>
            <consortium name="The Broad Institute Genomics Platform"/>
            <consortium name="The Broad Institute Genome Sequencing Center for Infectious Disease"/>
            <person name="Wu L."/>
            <person name="Ma J."/>
        </authorList>
    </citation>
    <scope>NUCLEOTIDE SEQUENCE [LARGE SCALE GENOMIC DNA]</scope>
    <source>
        <strain evidence="3">CGMCC 4.7357</strain>
    </source>
</reference>
<dbReference type="RefSeq" id="WP_380077459.1">
    <property type="nucleotide sequence ID" value="NZ_JBHSGO010000037.1"/>
</dbReference>
<protein>
    <submittedName>
        <fullName evidence="2">DUF2027 domain-containing protein</fullName>
    </submittedName>
</protein>
<dbReference type="InterPro" id="IPR036781">
    <property type="entry name" value="Smr_assoc-like_sf"/>
</dbReference>
<dbReference type="Gene3D" id="3.30.1370.110">
    <property type="match status" value="1"/>
</dbReference>
<dbReference type="InterPro" id="IPR002625">
    <property type="entry name" value="Smr_dom"/>
</dbReference>
<dbReference type="EMBL" id="JBHSGO010000037">
    <property type="protein sequence ID" value="MFC4665382.1"/>
    <property type="molecule type" value="Genomic_DNA"/>
</dbReference>
<evidence type="ECO:0000313" key="3">
    <source>
        <dbReference type="Proteomes" id="UP001596020"/>
    </source>
</evidence>
<gene>
    <name evidence="2" type="ORF">ACFO3G_01945</name>
</gene>
<dbReference type="InterPro" id="IPR036063">
    <property type="entry name" value="Smr_dom_sf"/>
</dbReference>
<dbReference type="Gene3D" id="2.60.40.1600">
    <property type="entry name" value="Smr-associated-like"/>
    <property type="match status" value="1"/>
</dbReference>
<dbReference type="Proteomes" id="UP001596020">
    <property type="component" value="Unassembled WGS sequence"/>
</dbReference>
<feature type="domain" description="Smr" evidence="1">
    <location>
        <begin position="328"/>
        <end position="375"/>
    </location>
</feature>
<organism evidence="2 3">
    <name type="scientific">Falsiporphyromonas endometrii</name>
    <dbReference type="NCBI Taxonomy" id="1387297"/>
    <lineage>
        <taxon>Bacteria</taxon>
        <taxon>Pseudomonadati</taxon>
        <taxon>Bacteroidota</taxon>
        <taxon>Bacteroidia</taxon>
        <taxon>Bacteroidales</taxon>
        <taxon>Porphyromonadaceae</taxon>
        <taxon>Falsiporphyromonas</taxon>
    </lineage>
</organism>
<evidence type="ECO:0000313" key="2">
    <source>
        <dbReference type="EMBL" id="MFC4665382.1"/>
    </source>
</evidence>
<evidence type="ECO:0000259" key="1">
    <source>
        <dbReference type="PROSITE" id="PS50828"/>
    </source>
</evidence>
<proteinExistence type="predicted"/>
<dbReference type="InterPro" id="IPR018598">
    <property type="entry name" value="DUF2027"/>
</dbReference>
<dbReference type="SUPFAM" id="SSF158949">
    <property type="entry name" value="Smr-associated domain-like"/>
    <property type="match status" value="1"/>
</dbReference>